<feature type="region of interest" description="Disordered" evidence="1">
    <location>
        <begin position="443"/>
        <end position="536"/>
    </location>
</feature>
<feature type="compositionally biased region" description="Polar residues" evidence="1">
    <location>
        <begin position="216"/>
        <end position="225"/>
    </location>
</feature>
<name>A0ABR3TVJ5_9PEZI</name>
<feature type="region of interest" description="Disordered" evidence="1">
    <location>
        <begin position="694"/>
        <end position="715"/>
    </location>
</feature>
<gene>
    <name evidence="2" type="ORF">SLS58_003851</name>
</gene>
<proteinExistence type="predicted"/>
<evidence type="ECO:0000313" key="2">
    <source>
        <dbReference type="EMBL" id="KAL1645540.1"/>
    </source>
</evidence>
<dbReference type="Proteomes" id="UP001521184">
    <property type="component" value="Unassembled WGS sequence"/>
</dbReference>
<evidence type="ECO:0008006" key="4">
    <source>
        <dbReference type="Google" id="ProtNLM"/>
    </source>
</evidence>
<sequence length="1041" mass="114234">MASDKDKDKTLTTGEIAAMLKHSEQQEHAAHKRATKAAKRFAKKDLTAEEEDVATRIRKQLANVSGYLYKPDYQYADLRTEPPCDRPEYSAYTKKQMREGKEDEEKQEEKTEEVEAATSVKDFALQNELHVHSGVPTKKEIDEAAEAIMPNIQRLSMLADSSEDSDSDGDSVVSSTPSKGSDSGSTTTATFNAGLNKPSSSKEPPAAESTASPNPIASTSEESPSTIYNEEFASHSTNTGAHESGAGPEMKIADYEVGEPDSAERVHPWPNLWPNYMHKPPNMDPKQWAIVNANLGTLGASKDGAIDPCDDENLEAYQQVQDILETSWLVMTGQLPPDGNHIAQKILKPMLQKEKPDMGARLRVYEEKLTLRRRVLKLPGEEWKRLSGESDKSASSSAPSMGTPIQFASPPFMPSSPATEMGNPLSRSFNSPYTVAVDSFANSAVSPSTSKRSSTVSNQRSSANLDKRGSQSDIKTPVAEADSKNSSAHSSFRGHPGAQTPSKRGRMASFTHALKIPKSPKKGTKSQENNGAANEEVITTPRDAPPVPIIPTTFSAQNTPQTSFDTATSTTGTPVPYTSPAIPSLNRKVSRSFGGTPSISMAGASNKKTMSFDGTLGLGNDGQKMHLASPDATTYAQLLAEKQQSASFSGTPTSNRISSPMPDTNTFSQVIGTPLKPAEFTFVSAAGHNMPNASAVDLSMPKGARKHSRTSSGISMPSNIFDAHLDELLNEFRAWMDGQDRPVDDNSRDSERVDVKNILKPMDYDEIRKLKPLELEAKANEVKKITHADLRAQVLKEHHDARFPPSIPGHPAVSFGGLPYLALRIARHALDVVNEHFTPVLNCDYEVENYHFADRQRRWNETHPDDDYPYPGISRPTHASYLKAGYAAAWATRFVQWAQEQEQLWKYENIDLPTMNEPGGGFKRQGRTLEARFLLNMVDEEMDVDTMTGDLKIEGEGAMLKEDQVQEMFEKLAAREEQKGTKKIWAACEEQVKRLATMMDMKEDELPEQGVGTGRSTPEDILVITRRKESALARAGLYAGV</sequence>
<feature type="region of interest" description="Disordered" evidence="1">
    <location>
        <begin position="76"/>
        <end position="225"/>
    </location>
</feature>
<feature type="compositionally biased region" description="Basic and acidic residues" evidence="1">
    <location>
        <begin position="96"/>
        <end position="109"/>
    </location>
</feature>
<feature type="region of interest" description="Disordered" evidence="1">
    <location>
        <begin position="553"/>
        <end position="589"/>
    </location>
</feature>
<organism evidence="2 3">
    <name type="scientific">Diplodia intermedia</name>
    <dbReference type="NCBI Taxonomy" id="856260"/>
    <lineage>
        <taxon>Eukaryota</taxon>
        <taxon>Fungi</taxon>
        <taxon>Dikarya</taxon>
        <taxon>Ascomycota</taxon>
        <taxon>Pezizomycotina</taxon>
        <taxon>Dothideomycetes</taxon>
        <taxon>Dothideomycetes incertae sedis</taxon>
        <taxon>Botryosphaeriales</taxon>
        <taxon>Botryosphaeriaceae</taxon>
        <taxon>Diplodia</taxon>
    </lineage>
</organism>
<reference evidence="2 3" key="1">
    <citation type="journal article" date="2023" name="Plant Dis.">
        <title>First Report of Diplodia intermedia Causing Canker and Dieback Diseases on Apple Trees in Canada.</title>
        <authorList>
            <person name="Ellouze W."/>
            <person name="Ilyukhin E."/>
            <person name="Sulman M."/>
            <person name="Ali S."/>
        </authorList>
    </citation>
    <scope>NUCLEOTIDE SEQUENCE [LARGE SCALE GENOMIC DNA]</scope>
    <source>
        <strain evidence="2 3">M45-28</strain>
    </source>
</reference>
<dbReference type="InterPro" id="IPR018247">
    <property type="entry name" value="EF_Hand_1_Ca_BS"/>
</dbReference>
<dbReference type="PROSITE" id="PS00018">
    <property type="entry name" value="EF_HAND_1"/>
    <property type="match status" value="1"/>
</dbReference>
<evidence type="ECO:0000313" key="3">
    <source>
        <dbReference type="Proteomes" id="UP001521184"/>
    </source>
</evidence>
<feature type="compositionally biased region" description="Basic and acidic residues" evidence="1">
    <location>
        <begin position="78"/>
        <end position="88"/>
    </location>
</feature>
<protein>
    <recommendedName>
        <fullName evidence="4">EF-hand domain-containing protein</fullName>
    </recommendedName>
</protein>
<feature type="compositionally biased region" description="Low complexity" evidence="1">
    <location>
        <begin position="170"/>
        <end position="215"/>
    </location>
</feature>
<feature type="region of interest" description="Disordered" evidence="1">
    <location>
        <begin position="643"/>
        <end position="663"/>
    </location>
</feature>
<evidence type="ECO:0000256" key="1">
    <source>
        <dbReference type="SAM" id="MobiDB-lite"/>
    </source>
</evidence>
<feature type="compositionally biased region" description="Low complexity" evidence="1">
    <location>
        <begin position="407"/>
        <end position="418"/>
    </location>
</feature>
<keyword evidence="3" id="KW-1185">Reference proteome</keyword>
<accession>A0ABR3TVJ5</accession>
<feature type="region of interest" description="Disordered" evidence="1">
    <location>
        <begin position="385"/>
        <end position="425"/>
    </location>
</feature>
<feature type="compositionally biased region" description="Low complexity" evidence="1">
    <location>
        <begin position="443"/>
        <end position="457"/>
    </location>
</feature>
<dbReference type="EMBL" id="JAKEKT020000019">
    <property type="protein sequence ID" value="KAL1645540.1"/>
    <property type="molecule type" value="Genomic_DNA"/>
</dbReference>
<feature type="compositionally biased region" description="Low complexity" evidence="1">
    <location>
        <begin position="559"/>
        <end position="573"/>
    </location>
</feature>
<comment type="caution">
    <text evidence="2">The sequence shown here is derived from an EMBL/GenBank/DDBJ whole genome shotgun (WGS) entry which is preliminary data.</text>
</comment>